<reference evidence="1" key="1">
    <citation type="submission" date="2022-02" db="EMBL/GenBank/DDBJ databases">
        <title>Plant Genome Project.</title>
        <authorList>
            <person name="Zhang R.-G."/>
        </authorList>
    </citation>
    <scope>NUCLEOTIDE SEQUENCE</scope>
    <source>
        <strain evidence="1">AT1</strain>
    </source>
</reference>
<gene>
    <name evidence="1" type="ORF">RHMOL_Rhmol05G0324000</name>
</gene>
<dbReference type="Proteomes" id="UP001062846">
    <property type="component" value="Chromosome 5"/>
</dbReference>
<protein>
    <submittedName>
        <fullName evidence="1">Uncharacterized protein</fullName>
    </submittedName>
</protein>
<name>A0ACC0NV62_RHOML</name>
<comment type="caution">
    <text evidence="1">The sequence shown here is derived from an EMBL/GenBank/DDBJ whole genome shotgun (WGS) entry which is preliminary data.</text>
</comment>
<keyword evidence="2" id="KW-1185">Reference proteome</keyword>
<evidence type="ECO:0000313" key="1">
    <source>
        <dbReference type="EMBL" id="KAI8557283.1"/>
    </source>
</evidence>
<accession>A0ACC0NV62</accession>
<organism evidence="1 2">
    <name type="scientific">Rhododendron molle</name>
    <name type="common">Chinese azalea</name>
    <name type="synonym">Azalea mollis</name>
    <dbReference type="NCBI Taxonomy" id="49168"/>
    <lineage>
        <taxon>Eukaryota</taxon>
        <taxon>Viridiplantae</taxon>
        <taxon>Streptophyta</taxon>
        <taxon>Embryophyta</taxon>
        <taxon>Tracheophyta</taxon>
        <taxon>Spermatophyta</taxon>
        <taxon>Magnoliopsida</taxon>
        <taxon>eudicotyledons</taxon>
        <taxon>Gunneridae</taxon>
        <taxon>Pentapetalae</taxon>
        <taxon>asterids</taxon>
        <taxon>Ericales</taxon>
        <taxon>Ericaceae</taxon>
        <taxon>Ericoideae</taxon>
        <taxon>Rhodoreae</taxon>
        <taxon>Rhododendron</taxon>
    </lineage>
</organism>
<proteinExistence type="predicted"/>
<sequence>MVFRILPWDLARNLRDKRIVAFWRYRLVDCDNAFVRPSGNQKRTKVDIVEGSIGCDKAFPHPIRNKRKRERAIEDDHLHAYRTPQRRGVIDLSLLVLIFVLQVYGVFGVAGVGIVVVFSVN</sequence>
<dbReference type="EMBL" id="CM046392">
    <property type="protein sequence ID" value="KAI8557283.1"/>
    <property type="molecule type" value="Genomic_DNA"/>
</dbReference>
<evidence type="ECO:0000313" key="2">
    <source>
        <dbReference type="Proteomes" id="UP001062846"/>
    </source>
</evidence>